<keyword evidence="6" id="KW-1185">Reference proteome</keyword>
<organism evidence="5 6">
    <name type="scientific">Spiroplasma turonicum</name>
    <dbReference type="NCBI Taxonomy" id="216946"/>
    <lineage>
        <taxon>Bacteria</taxon>
        <taxon>Bacillati</taxon>
        <taxon>Mycoplasmatota</taxon>
        <taxon>Mollicutes</taxon>
        <taxon>Entomoplasmatales</taxon>
        <taxon>Spiroplasmataceae</taxon>
        <taxon>Spiroplasma</taxon>
    </lineage>
</organism>
<evidence type="ECO:0000256" key="2">
    <source>
        <dbReference type="ARBA" id="ARBA00022801"/>
    </source>
</evidence>
<dbReference type="InterPro" id="IPR035930">
    <property type="entry name" value="FomD-like_sf"/>
</dbReference>
<dbReference type="SUPFAM" id="SSF159234">
    <property type="entry name" value="FomD-like"/>
    <property type="match status" value="1"/>
</dbReference>
<feature type="domain" description="DUF402" evidence="4">
    <location>
        <begin position="10"/>
        <end position="148"/>
    </location>
</feature>
<sequence>MSTVHAYKHNGNLYRAWENVRISRLSNDESLIVINEEVLITEFNGRKWKTTEPAIWFFYPNQWFNIICMFKKDAIHYYCNIASPFLLEDNTIKYIDYDLDLKVFNDLSYKILDLREFNRNRINWSYSREIVEKVWESIDYLKKLIKSNDGVFNHDYVKKVWEDSKK</sequence>
<evidence type="ECO:0000313" key="5">
    <source>
        <dbReference type="EMBL" id="AKU80197.1"/>
    </source>
</evidence>
<dbReference type="InterPro" id="IPR050212">
    <property type="entry name" value="Ntdp-like"/>
</dbReference>
<gene>
    <name evidence="5" type="ORF">STURON_00951</name>
</gene>
<dbReference type="PATRIC" id="fig|216946.3.peg.983"/>
<dbReference type="Pfam" id="PF04167">
    <property type="entry name" value="DUF402"/>
    <property type="match status" value="1"/>
</dbReference>
<dbReference type="InterPro" id="IPR007295">
    <property type="entry name" value="DUF402"/>
</dbReference>
<dbReference type="STRING" id="216946.STURO_v1c09460"/>
<dbReference type="GO" id="GO:0046872">
    <property type="term" value="F:metal ion binding"/>
    <property type="evidence" value="ECO:0007669"/>
    <property type="project" value="UniProtKB-KW"/>
</dbReference>
<dbReference type="PIRSF" id="PIRSF028345">
    <property type="entry name" value="UCP028345"/>
    <property type="match status" value="1"/>
</dbReference>
<dbReference type="PANTHER" id="PTHR39159">
    <property type="match status" value="1"/>
</dbReference>
<dbReference type="PANTHER" id="PTHR39159:SF1">
    <property type="entry name" value="UPF0374 PROTEIN YGAC"/>
    <property type="match status" value="1"/>
</dbReference>
<keyword evidence="2" id="KW-0378">Hydrolase</keyword>
<keyword evidence="3" id="KW-0460">Magnesium</keyword>
<protein>
    <submittedName>
        <fullName evidence="5">Uncharacterized protein associated with RNAses G and E</fullName>
    </submittedName>
</protein>
<evidence type="ECO:0000259" key="4">
    <source>
        <dbReference type="Pfam" id="PF04167"/>
    </source>
</evidence>
<evidence type="ECO:0000256" key="3">
    <source>
        <dbReference type="ARBA" id="ARBA00022842"/>
    </source>
</evidence>
<reference evidence="5 6" key="1">
    <citation type="journal article" date="2015" name="Genome Announc.">
        <title>Complete Genome Sequence of Spiroplasma turonicum Strain Tab4cT, a Parasite of a Horse Fly, Haematopota sp. (Diptera: Tabanidae).</title>
        <authorList>
            <person name="Davis R.E."/>
            <person name="Shao J."/>
            <person name="Zhao Y."/>
            <person name="Gasparich G.E."/>
            <person name="Gaynor B.J."/>
            <person name="Donofrio N."/>
        </authorList>
    </citation>
    <scope>NUCLEOTIDE SEQUENCE [LARGE SCALE GENOMIC DNA]</scope>
    <source>
        <strain evidence="5 6">Tab4c</strain>
    </source>
</reference>
<evidence type="ECO:0000256" key="1">
    <source>
        <dbReference type="ARBA" id="ARBA00022723"/>
    </source>
</evidence>
<dbReference type="KEGG" id="stur:STURON_00951"/>
<dbReference type="EMBL" id="CP012328">
    <property type="protein sequence ID" value="AKU80197.1"/>
    <property type="molecule type" value="Genomic_DNA"/>
</dbReference>
<name>A0A0K1P8G7_9MOLU</name>
<dbReference type="GO" id="GO:0016787">
    <property type="term" value="F:hydrolase activity"/>
    <property type="evidence" value="ECO:0007669"/>
    <property type="project" value="UniProtKB-KW"/>
</dbReference>
<accession>A0A0K1P8G7</accession>
<evidence type="ECO:0000313" key="6">
    <source>
        <dbReference type="Proteomes" id="UP000067243"/>
    </source>
</evidence>
<dbReference type="InterPro" id="IPR016882">
    <property type="entry name" value="SA1684"/>
</dbReference>
<keyword evidence="1" id="KW-0479">Metal-binding</keyword>
<proteinExistence type="predicted"/>
<dbReference type="Gene3D" id="2.40.380.10">
    <property type="entry name" value="FomD-like"/>
    <property type="match status" value="1"/>
</dbReference>
<dbReference type="AlphaFoldDB" id="A0A0K1P8G7"/>
<dbReference type="Proteomes" id="UP000067243">
    <property type="component" value="Chromosome"/>
</dbReference>